<dbReference type="InterPro" id="IPR029063">
    <property type="entry name" value="SAM-dependent_MTases_sf"/>
</dbReference>
<name>A0A344UT29_9ACTN</name>
<organism evidence="4 5">
    <name type="scientific">Acidipropionibacterium virtanenii</name>
    <dbReference type="NCBI Taxonomy" id="2057246"/>
    <lineage>
        <taxon>Bacteria</taxon>
        <taxon>Bacillati</taxon>
        <taxon>Actinomycetota</taxon>
        <taxon>Actinomycetes</taxon>
        <taxon>Propionibacteriales</taxon>
        <taxon>Propionibacteriaceae</taxon>
        <taxon>Acidipropionibacterium</taxon>
    </lineage>
</organism>
<keyword evidence="1" id="KW-0479">Metal-binding</keyword>
<feature type="binding site" evidence="1">
    <location>
        <position position="37"/>
    </location>
    <ligand>
        <name>Zn(2+)</name>
        <dbReference type="ChEBI" id="CHEBI:29105"/>
    </ligand>
</feature>
<dbReference type="SUPFAM" id="SSF53335">
    <property type="entry name" value="S-adenosyl-L-methionine-dependent methyltransferases"/>
    <property type="match status" value="1"/>
</dbReference>
<evidence type="ECO:0000313" key="5">
    <source>
        <dbReference type="Proteomes" id="UP000251995"/>
    </source>
</evidence>
<dbReference type="EC" id="2.1.1.188" evidence="4"/>
<dbReference type="InterPro" id="IPR041698">
    <property type="entry name" value="Methyltransf_25"/>
</dbReference>
<gene>
    <name evidence="4" type="primary">rlmAII</name>
    <name evidence="4" type="ORF">JS278_01251</name>
</gene>
<keyword evidence="4" id="KW-0489">Methyltransferase</keyword>
<accession>A0A344UT29</accession>
<evidence type="ECO:0000313" key="4">
    <source>
        <dbReference type="EMBL" id="AXE38427.1"/>
    </source>
</evidence>
<dbReference type="InterPro" id="IPR016718">
    <property type="entry name" value="rRNA_m1G-MeTrfase_A_prd"/>
</dbReference>
<keyword evidence="2" id="KW-0949">S-adenosyl-L-methionine</keyword>
<feature type="binding site" evidence="2">
    <location>
        <begin position="104"/>
        <end position="105"/>
    </location>
    <ligand>
        <name>S-adenosyl-L-methionine</name>
        <dbReference type="ChEBI" id="CHEBI:59789"/>
    </ligand>
</feature>
<dbReference type="GO" id="GO:0052912">
    <property type="term" value="F:23S rRNA (guanine(748)-N(1))-methyltransferase activity"/>
    <property type="evidence" value="ECO:0007669"/>
    <property type="project" value="UniProtKB-EC"/>
</dbReference>
<feature type="binding site" evidence="1">
    <location>
        <position position="41"/>
    </location>
    <ligand>
        <name>Zn(2+)</name>
        <dbReference type="ChEBI" id="CHEBI:29105"/>
    </ligand>
</feature>
<dbReference type="Gene3D" id="3.40.50.150">
    <property type="entry name" value="Vaccinia Virus protein VP39"/>
    <property type="match status" value="1"/>
</dbReference>
<feature type="domain" description="Methyltransferase" evidence="3">
    <location>
        <begin position="97"/>
        <end position="166"/>
    </location>
</feature>
<keyword evidence="1" id="KW-0862">Zinc</keyword>
<dbReference type="EMBL" id="CP025198">
    <property type="protein sequence ID" value="AXE38427.1"/>
    <property type="molecule type" value="Genomic_DNA"/>
</dbReference>
<dbReference type="Proteomes" id="UP000251995">
    <property type="component" value="Chromosome"/>
</dbReference>
<sequence>MNTSGLSQTVSWLCCPTCLRRTGHRESLELVDSTLRCAAGHSLDVARQGHVTMIGARPGANADTTEMVAARTRVLESGLLGGVDEVLARRLARSRRILEAGAGTGHHLARILDAVPQATGLATDVSVAAIRRAARAHPRMAAVVADTWAGLPIRDGAVDAVLCVFAPRNRDEFSRVLAGSGHLVIASPLPDHLAELRAATGMIDIQADKHHEIVRAMSGAFSPISHDVVQEQHTLEPELAADAVLMGPSAHHIARPALAGPIDVTVAVEVTTFVRSS</sequence>
<reference evidence="4 5" key="1">
    <citation type="submission" date="2017-12" db="EMBL/GenBank/DDBJ databases">
        <title>The whole genome sequence of the Acidipropionibacterium virtanenii sp. nov. type strain JS278.</title>
        <authorList>
            <person name="Laine P."/>
            <person name="Deptula P."/>
            <person name="Varmanen P."/>
            <person name="Auvinen P."/>
        </authorList>
    </citation>
    <scope>NUCLEOTIDE SEQUENCE [LARGE SCALE GENOMIC DNA]</scope>
    <source>
        <strain evidence="4 5">JS278</strain>
    </source>
</reference>
<keyword evidence="5" id="KW-1185">Reference proteome</keyword>
<proteinExistence type="predicted"/>
<dbReference type="AlphaFoldDB" id="A0A344UT29"/>
<dbReference type="GO" id="GO:0046872">
    <property type="term" value="F:metal ion binding"/>
    <property type="evidence" value="ECO:0007669"/>
    <property type="project" value="UniProtKB-KW"/>
</dbReference>
<feature type="binding site" evidence="2">
    <location>
        <position position="192"/>
    </location>
    <ligand>
        <name>S-adenosyl-L-methionine</name>
        <dbReference type="ChEBI" id="CHEBI:59789"/>
    </ligand>
</feature>
<evidence type="ECO:0000256" key="1">
    <source>
        <dbReference type="PIRSR" id="PIRSR018249-1"/>
    </source>
</evidence>
<protein>
    <submittedName>
        <fullName evidence="4">23S rRNA (Guanine(748)-N(1))-methyltransferase</fullName>
        <ecNumber evidence="4">2.1.1.188</ecNumber>
    </submittedName>
</protein>
<dbReference type="KEGG" id="acij:JS278_01251"/>
<evidence type="ECO:0000259" key="3">
    <source>
        <dbReference type="Pfam" id="PF13649"/>
    </source>
</evidence>
<dbReference type="Pfam" id="PF13649">
    <property type="entry name" value="Methyltransf_25"/>
    <property type="match status" value="1"/>
</dbReference>
<evidence type="ECO:0000256" key="2">
    <source>
        <dbReference type="PIRSR" id="PIRSR018249-2"/>
    </source>
</evidence>
<dbReference type="PIRSF" id="PIRSF018249">
    <property type="entry name" value="MyrA_prd"/>
    <property type="match status" value="1"/>
</dbReference>
<keyword evidence="4" id="KW-0808">Transferase</keyword>